<evidence type="ECO:0000256" key="1">
    <source>
        <dbReference type="SAM" id="MobiDB-lite"/>
    </source>
</evidence>
<name>A0A553HVM0_9PEZI</name>
<evidence type="ECO:0000313" key="2">
    <source>
        <dbReference type="EMBL" id="TRX91977.1"/>
    </source>
</evidence>
<proteinExistence type="predicted"/>
<protein>
    <submittedName>
        <fullName evidence="2">Uncharacterized protein</fullName>
    </submittedName>
</protein>
<dbReference type="Proteomes" id="UP000319160">
    <property type="component" value="Unassembled WGS sequence"/>
</dbReference>
<gene>
    <name evidence="2" type="ORF">FHL15_007074</name>
</gene>
<reference evidence="3" key="1">
    <citation type="submission" date="2019-06" db="EMBL/GenBank/DDBJ databases">
        <title>Draft genome sequence of the griseofulvin-producing fungus Xylaria cubensis strain G536.</title>
        <authorList>
            <person name="Mead M.E."/>
            <person name="Raja H.A."/>
            <person name="Steenwyk J.L."/>
            <person name="Knowles S.L."/>
            <person name="Oberlies N.H."/>
            <person name="Rokas A."/>
        </authorList>
    </citation>
    <scope>NUCLEOTIDE SEQUENCE [LARGE SCALE GENOMIC DNA]</scope>
    <source>
        <strain evidence="3">G536</strain>
    </source>
</reference>
<feature type="region of interest" description="Disordered" evidence="1">
    <location>
        <begin position="1"/>
        <end position="26"/>
    </location>
</feature>
<dbReference type="EMBL" id="VFLP01000040">
    <property type="protein sequence ID" value="TRX91977.1"/>
    <property type="molecule type" value="Genomic_DNA"/>
</dbReference>
<accession>A0A553HVM0</accession>
<organism evidence="2 3">
    <name type="scientific">Xylaria flabelliformis</name>
    <dbReference type="NCBI Taxonomy" id="2512241"/>
    <lineage>
        <taxon>Eukaryota</taxon>
        <taxon>Fungi</taxon>
        <taxon>Dikarya</taxon>
        <taxon>Ascomycota</taxon>
        <taxon>Pezizomycotina</taxon>
        <taxon>Sordariomycetes</taxon>
        <taxon>Xylariomycetidae</taxon>
        <taxon>Xylariales</taxon>
        <taxon>Xylariaceae</taxon>
        <taxon>Xylaria</taxon>
    </lineage>
</organism>
<sequence>MAEQLILKGTLEGHVSLPPTPPPPPISLPLQPTTTLDAGCDAMCLALPTQCLAQSPIAVAAVHGAWAHIEHQDTETAE</sequence>
<comment type="caution">
    <text evidence="2">The sequence shown here is derived from an EMBL/GenBank/DDBJ whole genome shotgun (WGS) entry which is preliminary data.</text>
</comment>
<keyword evidence="3" id="KW-1185">Reference proteome</keyword>
<dbReference type="AlphaFoldDB" id="A0A553HVM0"/>
<evidence type="ECO:0000313" key="3">
    <source>
        <dbReference type="Proteomes" id="UP000319160"/>
    </source>
</evidence>